<comment type="caution">
    <text evidence="2">The sequence shown here is derived from an EMBL/GenBank/DDBJ whole genome shotgun (WGS) entry which is preliminary data.</text>
</comment>
<evidence type="ECO:0000313" key="2">
    <source>
        <dbReference type="EMBL" id="GFY02143.1"/>
    </source>
</evidence>
<organism evidence="2 3">
    <name type="scientific">Trichonephila clavipes</name>
    <name type="common">Golden silk orbweaver</name>
    <name type="synonym">Nephila clavipes</name>
    <dbReference type="NCBI Taxonomy" id="2585209"/>
    <lineage>
        <taxon>Eukaryota</taxon>
        <taxon>Metazoa</taxon>
        <taxon>Ecdysozoa</taxon>
        <taxon>Arthropoda</taxon>
        <taxon>Chelicerata</taxon>
        <taxon>Arachnida</taxon>
        <taxon>Araneae</taxon>
        <taxon>Araneomorphae</taxon>
        <taxon>Entelegynae</taxon>
        <taxon>Araneoidea</taxon>
        <taxon>Nephilidae</taxon>
        <taxon>Trichonephila</taxon>
    </lineage>
</organism>
<feature type="compositionally biased region" description="Basic and acidic residues" evidence="1">
    <location>
        <begin position="70"/>
        <end position="85"/>
    </location>
</feature>
<keyword evidence="3" id="KW-1185">Reference proteome</keyword>
<dbReference type="EMBL" id="BMAU01021232">
    <property type="protein sequence ID" value="GFY02143.1"/>
    <property type="molecule type" value="Genomic_DNA"/>
</dbReference>
<accession>A0A8X6RZN7</accession>
<reference evidence="2" key="1">
    <citation type="submission" date="2020-08" db="EMBL/GenBank/DDBJ databases">
        <title>Multicomponent nature underlies the extraordinary mechanical properties of spider dragline silk.</title>
        <authorList>
            <person name="Kono N."/>
            <person name="Nakamura H."/>
            <person name="Mori M."/>
            <person name="Yoshida Y."/>
            <person name="Ohtoshi R."/>
            <person name="Malay A.D."/>
            <person name="Moran D.A.P."/>
            <person name="Tomita M."/>
            <person name="Numata K."/>
            <person name="Arakawa K."/>
        </authorList>
    </citation>
    <scope>NUCLEOTIDE SEQUENCE</scope>
</reference>
<dbReference type="AlphaFoldDB" id="A0A8X6RZN7"/>
<name>A0A8X6RZN7_TRICX</name>
<feature type="region of interest" description="Disordered" evidence="1">
    <location>
        <begin position="64"/>
        <end position="94"/>
    </location>
</feature>
<protein>
    <submittedName>
        <fullName evidence="2">Uncharacterized protein</fullName>
    </submittedName>
</protein>
<evidence type="ECO:0000256" key="1">
    <source>
        <dbReference type="SAM" id="MobiDB-lite"/>
    </source>
</evidence>
<gene>
    <name evidence="2" type="ORF">TNCV_5100041</name>
</gene>
<dbReference type="Proteomes" id="UP000887159">
    <property type="component" value="Unassembled WGS sequence"/>
</dbReference>
<evidence type="ECO:0000313" key="3">
    <source>
        <dbReference type="Proteomes" id="UP000887159"/>
    </source>
</evidence>
<proteinExistence type="predicted"/>
<sequence length="123" mass="13938">MKGQRSSKHRAAVSMWSWSRIRDHSVESLSPSATEDPPYSRGRCMLNMPLCHTPGLDLQTTVVRKCPSSPKDEQEKQAERRDRQRITFPSTQRSCHAGDCFKSASRPSDELWNSCTVEIGQDS</sequence>